<dbReference type="PANTHER" id="PTHR47053">
    <property type="entry name" value="MUREIN DD-ENDOPEPTIDASE MEPH-RELATED"/>
    <property type="match status" value="1"/>
</dbReference>
<keyword evidence="4" id="KW-0788">Thiol protease</keyword>
<organism evidence="6 7">
    <name type="scientific">Marinoscillum furvescens DSM 4134</name>
    <dbReference type="NCBI Taxonomy" id="1122208"/>
    <lineage>
        <taxon>Bacteria</taxon>
        <taxon>Pseudomonadati</taxon>
        <taxon>Bacteroidota</taxon>
        <taxon>Cytophagia</taxon>
        <taxon>Cytophagales</taxon>
        <taxon>Reichenbachiellaceae</taxon>
        <taxon>Marinoscillum</taxon>
    </lineage>
</organism>
<dbReference type="GO" id="GO:0008234">
    <property type="term" value="F:cysteine-type peptidase activity"/>
    <property type="evidence" value="ECO:0007669"/>
    <property type="project" value="UniProtKB-KW"/>
</dbReference>
<sequence length="158" mass="18343">MSTTFWKAISVLAICVLVMLQSQAQSKRKKRMIQRVVSEAQSYLGAPYQYGGMSRAGIDCSGLMYKCYQSIDVKLPRTAKAQSKTGRKKNWDNVREGDIVFFKFRKKGEKWFHSGIITYAHRGEIRFIHSSTSRGVIESDLNAEYYRDNVKRFRRVIR</sequence>
<dbReference type="PANTHER" id="PTHR47053:SF1">
    <property type="entry name" value="MUREIN DD-ENDOPEPTIDASE MEPH-RELATED"/>
    <property type="match status" value="1"/>
</dbReference>
<evidence type="ECO:0000313" key="6">
    <source>
        <dbReference type="EMBL" id="RED99729.1"/>
    </source>
</evidence>
<evidence type="ECO:0000313" key="7">
    <source>
        <dbReference type="Proteomes" id="UP000256779"/>
    </source>
</evidence>
<accession>A0A3D9L529</accession>
<keyword evidence="7" id="KW-1185">Reference proteome</keyword>
<feature type="domain" description="NlpC/P60" evidence="5">
    <location>
        <begin position="30"/>
        <end position="157"/>
    </location>
</feature>
<dbReference type="Proteomes" id="UP000256779">
    <property type="component" value="Unassembled WGS sequence"/>
</dbReference>
<evidence type="ECO:0000256" key="4">
    <source>
        <dbReference type="ARBA" id="ARBA00022807"/>
    </source>
</evidence>
<evidence type="ECO:0000256" key="1">
    <source>
        <dbReference type="ARBA" id="ARBA00007074"/>
    </source>
</evidence>
<reference evidence="6 7" key="1">
    <citation type="submission" date="2018-07" db="EMBL/GenBank/DDBJ databases">
        <title>Genomic Encyclopedia of Type Strains, Phase IV (KMG-IV): sequencing the most valuable type-strain genomes for metagenomic binning, comparative biology and taxonomic classification.</title>
        <authorList>
            <person name="Goeker M."/>
        </authorList>
    </citation>
    <scope>NUCLEOTIDE SEQUENCE [LARGE SCALE GENOMIC DNA]</scope>
    <source>
        <strain evidence="6 7">DSM 4134</strain>
    </source>
</reference>
<dbReference type="GO" id="GO:0006508">
    <property type="term" value="P:proteolysis"/>
    <property type="evidence" value="ECO:0007669"/>
    <property type="project" value="UniProtKB-KW"/>
</dbReference>
<gene>
    <name evidence="6" type="ORF">C7460_10710</name>
</gene>
<dbReference type="InterPro" id="IPR038765">
    <property type="entry name" value="Papain-like_cys_pep_sf"/>
</dbReference>
<keyword evidence="2" id="KW-0645">Protease</keyword>
<comment type="similarity">
    <text evidence="1">Belongs to the peptidase C40 family.</text>
</comment>
<dbReference type="SUPFAM" id="SSF54001">
    <property type="entry name" value="Cysteine proteinases"/>
    <property type="match status" value="1"/>
</dbReference>
<comment type="caution">
    <text evidence="6">The sequence shown here is derived from an EMBL/GenBank/DDBJ whole genome shotgun (WGS) entry which is preliminary data.</text>
</comment>
<evidence type="ECO:0000256" key="2">
    <source>
        <dbReference type="ARBA" id="ARBA00022670"/>
    </source>
</evidence>
<dbReference type="Gene3D" id="3.90.1720.10">
    <property type="entry name" value="endopeptidase domain like (from Nostoc punctiforme)"/>
    <property type="match status" value="1"/>
</dbReference>
<name>A0A3D9L529_MARFU</name>
<dbReference type="Pfam" id="PF00877">
    <property type="entry name" value="NLPC_P60"/>
    <property type="match status" value="1"/>
</dbReference>
<keyword evidence="3" id="KW-0378">Hydrolase</keyword>
<dbReference type="EMBL" id="QREG01000007">
    <property type="protein sequence ID" value="RED99729.1"/>
    <property type="molecule type" value="Genomic_DNA"/>
</dbReference>
<dbReference type="InterPro" id="IPR051202">
    <property type="entry name" value="Peptidase_C40"/>
</dbReference>
<evidence type="ECO:0000259" key="5">
    <source>
        <dbReference type="PROSITE" id="PS51935"/>
    </source>
</evidence>
<dbReference type="AlphaFoldDB" id="A0A3D9L529"/>
<evidence type="ECO:0000256" key="3">
    <source>
        <dbReference type="ARBA" id="ARBA00022801"/>
    </source>
</evidence>
<dbReference type="PROSITE" id="PS51935">
    <property type="entry name" value="NLPC_P60"/>
    <property type="match status" value="1"/>
</dbReference>
<dbReference type="OrthoDB" id="9807055at2"/>
<proteinExistence type="inferred from homology"/>
<dbReference type="InterPro" id="IPR000064">
    <property type="entry name" value="NLP_P60_dom"/>
</dbReference>
<protein>
    <submittedName>
        <fullName evidence="6">NlpC/P60 family protein</fullName>
    </submittedName>
</protein>
<dbReference type="RefSeq" id="WP_115867756.1">
    <property type="nucleotide sequence ID" value="NZ_QREG01000007.1"/>
</dbReference>